<keyword evidence="1" id="KW-0472">Membrane</keyword>
<feature type="transmembrane region" description="Helical" evidence="1">
    <location>
        <begin position="45"/>
        <end position="68"/>
    </location>
</feature>
<evidence type="ECO:0000256" key="1">
    <source>
        <dbReference type="SAM" id="Phobius"/>
    </source>
</evidence>
<name>A0A427B3C1_ENSVE</name>
<evidence type="ECO:0000313" key="2">
    <source>
        <dbReference type="EMBL" id="RRT82966.1"/>
    </source>
</evidence>
<sequence>FCHGDAGAASELQEAVPSLEGKQRKVLPFYAFGFWSANFGTFYDVASLLLSTLLIVGPAITFCCQIIIKIHEYEKSDKNSDRPMLWLSILMVAFLVTISPANVISDSKFFHLSVAS</sequence>
<dbReference type="EMBL" id="AMZH03000588">
    <property type="protein sequence ID" value="RRT82966.1"/>
    <property type="molecule type" value="Genomic_DNA"/>
</dbReference>
<accession>A0A427B3C1</accession>
<dbReference type="AlphaFoldDB" id="A0A427B3C1"/>
<keyword evidence="1" id="KW-0812">Transmembrane</keyword>
<keyword evidence="1" id="KW-1133">Transmembrane helix</keyword>
<protein>
    <submittedName>
        <fullName evidence="2">Uncharacterized protein</fullName>
    </submittedName>
</protein>
<organism evidence="2 3">
    <name type="scientific">Ensete ventricosum</name>
    <name type="common">Abyssinian banana</name>
    <name type="synonym">Musa ensete</name>
    <dbReference type="NCBI Taxonomy" id="4639"/>
    <lineage>
        <taxon>Eukaryota</taxon>
        <taxon>Viridiplantae</taxon>
        <taxon>Streptophyta</taxon>
        <taxon>Embryophyta</taxon>
        <taxon>Tracheophyta</taxon>
        <taxon>Spermatophyta</taxon>
        <taxon>Magnoliopsida</taxon>
        <taxon>Liliopsida</taxon>
        <taxon>Zingiberales</taxon>
        <taxon>Musaceae</taxon>
        <taxon>Ensete</taxon>
    </lineage>
</organism>
<feature type="non-terminal residue" evidence="2">
    <location>
        <position position="1"/>
    </location>
</feature>
<reference evidence="2 3" key="1">
    <citation type="journal article" date="2014" name="Agronomy (Basel)">
        <title>A Draft Genome Sequence for Ensete ventricosum, the Drought-Tolerant Tree Against Hunger.</title>
        <authorList>
            <person name="Harrison J."/>
            <person name="Moore K.A."/>
            <person name="Paszkiewicz K."/>
            <person name="Jones T."/>
            <person name="Grant M."/>
            <person name="Ambacheew D."/>
            <person name="Muzemil S."/>
            <person name="Studholme D.J."/>
        </authorList>
    </citation>
    <scope>NUCLEOTIDE SEQUENCE [LARGE SCALE GENOMIC DNA]</scope>
</reference>
<dbReference type="Proteomes" id="UP000287651">
    <property type="component" value="Unassembled WGS sequence"/>
</dbReference>
<feature type="transmembrane region" description="Helical" evidence="1">
    <location>
        <begin position="84"/>
        <end position="104"/>
    </location>
</feature>
<comment type="caution">
    <text evidence="2">The sequence shown here is derived from an EMBL/GenBank/DDBJ whole genome shotgun (WGS) entry which is preliminary data.</text>
</comment>
<proteinExistence type="predicted"/>
<evidence type="ECO:0000313" key="3">
    <source>
        <dbReference type="Proteomes" id="UP000287651"/>
    </source>
</evidence>
<gene>
    <name evidence="2" type="ORF">B296_00018906</name>
</gene>